<dbReference type="EMBL" id="JAFBXE010000002">
    <property type="protein sequence ID" value="MBM2411392.1"/>
    <property type="molecule type" value="Genomic_DNA"/>
</dbReference>
<gene>
    <name evidence="2" type="ORF">JQX41_03685</name>
    <name evidence="3" type="ORF">JQX48_03685</name>
</gene>
<evidence type="ECO:0008006" key="6">
    <source>
        <dbReference type="Google" id="ProtNLM"/>
    </source>
</evidence>
<evidence type="ECO:0000313" key="4">
    <source>
        <dbReference type="Proteomes" id="UP000755667"/>
    </source>
</evidence>
<dbReference type="AlphaFoldDB" id="A0A9Q2NT02"/>
<name>A0A9Q2NT02_9RHOB</name>
<organism evidence="2 4">
    <name type="scientific">Marivita cryptomonadis</name>
    <dbReference type="NCBI Taxonomy" id="505252"/>
    <lineage>
        <taxon>Bacteria</taxon>
        <taxon>Pseudomonadati</taxon>
        <taxon>Pseudomonadota</taxon>
        <taxon>Alphaproteobacteria</taxon>
        <taxon>Rhodobacterales</taxon>
        <taxon>Roseobacteraceae</taxon>
        <taxon>Marivita</taxon>
    </lineage>
</organism>
<dbReference type="RefSeq" id="WP_085629221.1">
    <property type="nucleotide sequence ID" value="NZ_JAFBWU010000002.1"/>
</dbReference>
<evidence type="ECO:0000313" key="5">
    <source>
        <dbReference type="Proteomes" id="UP000809440"/>
    </source>
</evidence>
<dbReference type="EMBL" id="JAFBXF010000002">
    <property type="protein sequence ID" value="MBM2416059.1"/>
    <property type="molecule type" value="Genomic_DNA"/>
</dbReference>
<dbReference type="GeneID" id="62640961"/>
<comment type="caution">
    <text evidence="2">The sequence shown here is derived from an EMBL/GenBank/DDBJ whole genome shotgun (WGS) entry which is preliminary data.</text>
</comment>
<evidence type="ECO:0000256" key="1">
    <source>
        <dbReference type="SAM" id="MobiDB-lite"/>
    </source>
</evidence>
<sequence length="453" mass="51421">MHRPDYLIQGEVARLFPVLATTSKEGRTTSIVLACISKIEEFGAELLSTVGKRVGKRSKIETYTEIVFKNEKIQVKDRPDGLIILRSGSNEWRALVEAKVGNAEIAADQVEKYREIAKEQGLDCVITISNQFATLPEHHPVEEVRKSRSKIPVFHWSWMSILTTTDILLNQDAVADEDQMLLLNELRRFLTHESAGVKGFDRMPAEWAEINRLVSAGGKIPAKSNEALIVLDAWHQETRDLSLILSRQTETVVQEKLPKKYRSDPLQRRKDELQVLRDEARLVSILEIPDAAAPVEITADIARRTIDIGMTLRAPEDKVSSKARVNWLLRQIKTEKIDEVFVRMTWPGRSESTQFQLSDLIADPSVCEKDKNGLQVSRFHIFIARRLGAKFTQQTNFIKELEDAVPEFYREIGQNLQEWRKSAPKIRADRSSAEDVSVDALESDAEADGIENL</sequence>
<dbReference type="Proteomes" id="UP000809440">
    <property type="component" value="Unassembled WGS sequence"/>
</dbReference>
<feature type="compositionally biased region" description="Acidic residues" evidence="1">
    <location>
        <begin position="441"/>
        <end position="453"/>
    </location>
</feature>
<reference evidence="2 5" key="1">
    <citation type="submission" date="2021-01" db="EMBL/GenBank/DDBJ databases">
        <title>Diatom-associated Roseobacters Show Island Model of Population Structure.</title>
        <authorList>
            <person name="Qu L."/>
            <person name="Feng X."/>
            <person name="Chen Y."/>
            <person name="Li L."/>
            <person name="Wang X."/>
            <person name="Hu Z."/>
            <person name="Wang H."/>
            <person name="Luo H."/>
        </authorList>
    </citation>
    <scope>NUCLEOTIDE SEQUENCE</scope>
    <source>
        <strain evidence="3 5">CC28-63</strain>
        <strain evidence="2">CC28-69</strain>
    </source>
</reference>
<proteinExistence type="predicted"/>
<protein>
    <recommendedName>
        <fullName evidence="6">Stress response protein</fullName>
    </recommendedName>
</protein>
<keyword evidence="5" id="KW-1185">Reference proteome</keyword>
<feature type="region of interest" description="Disordered" evidence="1">
    <location>
        <begin position="423"/>
        <end position="453"/>
    </location>
</feature>
<accession>A0A9Q2NT02</accession>
<evidence type="ECO:0000313" key="2">
    <source>
        <dbReference type="EMBL" id="MBM2411392.1"/>
    </source>
</evidence>
<dbReference type="Proteomes" id="UP000755667">
    <property type="component" value="Unassembled WGS sequence"/>
</dbReference>
<feature type="compositionally biased region" description="Basic and acidic residues" evidence="1">
    <location>
        <begin position="423"/>
        <end position="433"/>
    </location>
</feature>
<evidence type="ECO:0000313" key="3">
    <source>
        <dbReference type="EMBL" id="MBM2416059.1"/>
    </source>
</evidence>